<dbReference type="Proteomes" id="UP000253628">
    <property type="component" value="Unassembled WGS sequence"/>
</dbReference>
<protein>
    <submittedName>
        <fullName evidence="1">Uncharacterized protein</fullName>
    </submittedName>
</protein>
<evidence type="ECO:0000313" key="2">
    <source>
        <dbReference type="Proteomes" id="UP000253628"/>
    </source>
</evidence>
<gene>
    <name evidence="1" type="ORF">DFR37_1161</name>
</gene>
<organism evidence="1 2">
    <name type="scientific">Eoetvoesiella caeni</name>
    <dbReference type="NCBI Taxonomy" id="645616"/>
    <lineage>
        <taxon>Bacteria</taxon>
        <taxon>Pseudomonadati</taxon>
        <taxon>Pseudomonadota</taxon>
        <taxon>Betaproteobacteria</taxon>
        <taxon>Burkholderiales</taxon>
        <taxon>Alcaligenaceae</taxon>
        <taxon>Eoetvoesiella</taxon>
    </lineage>
</organism>
<evidence type="ECO:0000313" key="1">
    <source>
        <dbReference type="EMBL" id="RBP35564.1"/>
    </source>
</evidence>
<comment type="caution">
    <text evidence="1">The sequence shown here is derived from an EMBL/GenBank/DDBJ whole genome shotgun (WGS) entry which is preliminary data.</text>
</comment>
<keyword evidence="2" id="KW-1185">Reference proteome</keyword>
<sequence>RGRDPLIAFVATLGYSRASWVRFTNNERADTL</sequence>
<dbReference type="EMBL" id="QNRQ01000016">
    <property type="protein sequence ID" value="RBP35564.1"/>
    <property type="molecule type" value="Genomic_DNA"/>
</dbReference>
<feature type="non-terminal residue" evidence="1">
    <location>
        <position position="1"/>
    </location>
</feature>
<name>A0A366H114_9BURK</name>
<proteinExistence type="predicted"/>
<reference evidence="1 2" key="1">
    <citation type="submission" date="2018-06" db="EMBL/GenBank/DDBJ databases">
        <title>Genomic Encyclopedia of Type Strains, Phase IV (KMG-IV): sequencing the most valuable type-strain genomes for metagenomic binning, comparative biology and taxonomic classification.</title>
        <authorList>
            <person name="Goeker M."/>
        </authorList>
    </citation>
    <scope>NUCLEOTIDE SEQUENCE [LARGE SCALE GENOMIC DNA]</scope>
    <source>
        <strain evidence="1 2">DSM 25520</strain>
    </source>
</reference>
<accession>A0A366H114</accession>
<dbReference type="AlphaFoldDB" id="A0A366H114"/>